<accession>A0ACD3YXT8</accession>
<sequence>MLSSIRRRIFRSKPDNGRTTNGVPASEAQASGASIPEAPSEPQPRRAKSFFYSGIKTLHSSPGDNIDIVFIHGLNGDCEKTWTAKTEVQPWPKVFLPSQVPNCRILTYGYDAGLVGSSKNRVSDHAHTLLTSLASQRQSGDTAERPIIFVCHSLGGLVCQDALVTAKQRPEAHLQSIFHLTRGIIFLGTPHHGSSLAKWGEMLSRSVGMMKQTNTDIVQLLTRDSEVLARIQDCFHTLIMTRNKEPTNDIDITCFYEELPMKRIGVVVPKHSATLPGYISIGIHSDHAQMTKFGSRTEPGFVAICGELKRWIKKIEQQGQAGSKKHHTEQVDEATPHYLIPYTSNPDFVGRSEVIESLKDQLGHSEPAARNKAHLRASLCGLGGVGKTQVALAYAYWLRESHPEISVFWVHANSAERFAHSYANIARECEIPGYDESSGLDSLSVVKDWLESKASRKWLMVIDNADDMQLFYPSGAGEKLGEYIPDCAHGTILFTTRNLQVGSRLTKGKRPIEVNKMDEDESVQLLIRGLQGIDEDPKDLLRLSSRLEFLPLALVQASAFIQENTITVNKYLELLEESEKGLVDLLSEDFEAVGRDSATPRAVTETWILSFRQIERQYPFAAELLSLMSLFDRQSIPMDFLEFYSEEKKGESSSALLLVKALGVLKAFSFIIAEKRGDHNMHRLIQLVTRAWLNRNGTKEEFKRWALLAVSDAYPYGHFEDIPTCSAYLAHACAVLNSDDIDSQTEEKGTNSETRTNGSDSETEDMLVKASLRHRVGGFFLFQGRYPEAERLQREAIRTREELLGAEHPETLTVISDLASTLWRQDRLEKAEELETRVMEAWKQAEGEEHPRTLDAMSNLARTISDLGRSEEAEELETRVFQTRKRVLGEEHPDTLISMNNLAVTIRDQGRLDEAAQLQRDVMEIRKRVLGEEHPDTLTSLGNLAVTLYEQGDLGEAEELQVRVMDVRKRILGEEHPTTLLSMQNLAETWKLQGELCDPSMSIRLEVLGEALALLQDCVRLRRQVLGEDHPDTQESCTWLEECQEALDIATKEFNEEAAKKNNQVDFGGFPDRTDG</sequence>
<name>A0ACD3YXT8_FUSSC</name>
<dbReference type="Proteomes" id="UP000830768">
    <property type="component" value="Chromosome 4"/>
</dbReference>
<keyword evidence="2" id="KW-1185">Reference proteome</keyword>
<dbReference type="EMBL" id="CP090033">
    <property type="protein sequence ID" value="UPK93779.1"/>
    <property type="molecule type" value="Genomic_DNA"/>
</dbReference>
<gene>
    <name evidence="1" type="ORF">LCI18_004714</name>
</gene>
<protein>
    <submittedName>
        <fullName evidence="1">Uncharacterized protein</fullName>
    </submittedName>
</protein>
<evidence type="ECO:0000313" key="1">
    <source>
        <dbReference type="EMBL" id="UPK93779.1"/>
    </source>
</evidence>
<reference evidence="1" key="1">
    <citation type="submission" date="2021-11" db="EMBL/GenBank/DDBJ databases">
        <title>Fusarium solani-melongenae Genome sequencing and assembly.</title>
        <authorList>
            <person name="Xie S."/>
            <person name="Huang L."/>
            <person name="Zhang X."/>
        </authorList>
    </citation>
    <scope>NUCLEOTIDE SEQUENCE</scope>
    <source>
        <strain evidence="1">CRI 24-3</strain>
    </source>
</reference>
<evidence type="ECO:0000313" key="2">
    <source>
        <dbReference type="Proteomes" id="UP000830768"/>
    </source>
</evidence>
<proteinExistence type="predicted"/>
<organism evidence="1 2">
    <name type="scientific">Fusarium solani subsp. cucurbitae</name>
    <name type="common">Neocosmosporum cucurbitae</name>
    <dbReference type="NCBI Taxonomy" id="2747967"/>
    <lineage>
        <taxon>Eukaryota</taxon>
        <taxon>Fungi</taxon>
        <taxon>Dikarya</taxon>
        <taxon>Ascomycota</taxon>
        <taxon>Pezizomycotina</taxon>
        <taxon>Sordariomycetes</taxon>
        <taxon>Hypocreomycetidae</taxon>
        <taxon>Hypocreales</taxon>
        <taxon>Nectriaceae</taxon>
        <taxon>Fusarium</taxon>
        <taxon>Fusarium solani species complex</taxon>
    </lineage>
</organism>